<keyword evidence="2" id="KW-1185">Reference proteome</keyword>
<dbReference type="RefSeq" id="WP_358357229.1">
    <property type="nucleotide sequence ID" value="NZ_JBEZFP010000066.1"/>
</dbReference>
<protein>
    <recommendedName>
        <fullName evidence="3">Minor tail protein</fullName>
    </recommendedName>
</protein>
<comment type="caution">
    <text evidence="1">The sequence shown here is derived from an EMBL/GenBank/DDBJ whole genome shotgun (WGS) entry which is preliminary data.</text>
</comment>
<evidence type="ECO:0000313" key="1">
    <source>
        <dbReference type="EMBL" id="MEU8136574.1"/>
    </source>
</evidence>
<organism evidence="1 2">
    <name type="scientific">Streptodolium elevatio</name>
    <dbReference type="NCBI Taxonomy" id="3157996"/>
    <lineage>
        <taxon>Bacteria</taxon>
        <taxon>Bacillati</taxon>
        <taxon>Actinomycetota</taxon>
        <taxon>Actinomycetes</taxon>
        <taxon>Kitasatosporales</taxon>
        <taxon>Streptomycetaceae</taxon>
        <taxon>Streptodolium</taxon>
    </lineage>
</organism>
<evidence type="ECO:0008006" key="3">
    <source>
        <dbReference type="Google" id="ProtNLM"/>
    </source>
</evidence>
<gene>
    <name evidence="1" type="ORF">AB0C36_24065</name>
</gene>
<sequence>MTVRPIWALPITVSDGQTREDTRLGEGMLMTPDTPIKSLSGIRPGTSSGTQPFDLQSVSAMVCKITPGLAFIQGTAAQGGYKVYSDADKNLTFDPGHATNPRIDLVILRVYDNFNDSSGETKADIEIVKGTAASSPVAPALPSATSIPLWTVRVNANVSAGNGGINSNPGWTAARTDSRWYTVASGGILPAGGSWLGTYPGQYRDDGTGLQRWNGAAWKYPGPLGYLDSRNSELVTADKSGGPWLVTELGGMTRVWSSARRYQITLHATLMCWSGSANAAYLELRYKTGSSIPNDQNTSSSTLLRRRKAGFPGFQYATPCSLDYIFAPSVTETGTIGMFWTHEGTGTSRIERGMDIIIHDIGPQ</sequence>
<proteinExistence type="predicted"/>
<dbReference type="EMBL" id="JBEZFP010000066">
    <property type="protein sequence ID" value="MEU8136574.1"/>
    <property type="molecule type" value="Genomic_DNA"/>
</dbReference>
<evidence type="ECO:0000313" key="2">
    <source>
        <dbReference type="Proteomes" id="UP001551482"/>
    </source>
</evidence>
<dbReference type="Proteomes" id="UP001551482">
    <property type="component" value="Unassembled WGS sequence"/>
</dbReference>
<reference evidence="1 2" key="1">
    <citation type="submission" date="2024-06" db="EMBL/GenBank/DDBJ databases">
        <title>The Natural Products Discovery Center: Release of the First 8490 Sequenced Strains for Exploring Actinobacteria Biosynthetic Diversity.</title>
        <authorList>
            <person name="Kalkreuter E."/>
            <person name="Kautsar S.A."/>
            <person name="Yang D."/>
            <person name="Bader C.D."/>
            <person name="Teijaro C.N."/>
            <person name="Fluegel L."/>
            <person name="Davis C.M."/>
            <person name="Simpson J.R."/>
            <person name="Lauterbach L."/>
            <person name="Steele A.D."/>
            <person name="Gui C."/>
            <person name="Meng S."/>
            <person name="Li G."/>
            <person name="Viehrig K."/>
            <person name="Ye F."/>
            <person name="Su P."/>
            <person name="Kiefer A.F."/>
            <person name="Nichols A."/>
            <person name="Cepeda A.J."/>
            <person name="Yan W."/>
            <person name="Fan B."/>
            <person name="Jiang Y."/>
            <person name="Adhikari A."/>
            <person name="Zheng C.-J."/>
            <person name="Schuster L."/>
            <person name="Cowan T.M."/>
            <person name="Smanski M.J."/>
            <person name="Chevrette M.G."/>
            <person name="De Carvalho L.P.S."/>
            <person name="Shen B."/>
        </authorList>
    </citation>
    <scope>NUCLEOTIDE SEQUENCE [LARGE SCALE GENOMIC DNA]</scope>
    <source>
        <strain evidence="1 2">NPDC048946</strain>
    </source>
</reference>
<name>A0ABV3DLE5_9ACTN</name>
<accession>A0ABV3DLE5</accession>